<dbReference type="Proteomes" id="UP000000328">
    <property type="component" value="Chromosome"/>
</dbReference>
<dbReference type="AlphaFoldDB" id="A0A0H3DA78"/>
<dbReference type="GO" id="GO:0006313">
    <property type="term" value="P:DNA transposition"/>
    <property type="evidence" value="ECO:0007669"/>
    <property type="project" value="InterPro"/>
</dbReference>
<accession>A0A0H3DA78</accession>
<dbReference type="EMBL" id="CP002000">
    <property type="protein sequence ID" value="ADJ47551.1"/>
    <property type="molecule type" value="Genomic_DNA"/>
</dbReference>
<evidence type="ECO:0000313" key="3">
    <source>
        <dbReference type="Proteomes" id="UP000000328"/>
    </source>
</evidence>
<dbReference type="GO" id="GO:0003677">
    <property type="term" value="F:DNA binding"/>
    <property type="evidence" value="ECO:0007669"/>
    <property type="project" value="InterPro"/>
</dbReference>
<dbReference type="OrthoDB" id="3191145at2"/>
<protein>
    <submittedName>
        <fullName evidence="2">Transposase of IS116/IS110/IS902 family</fullName>
    </submittedName>
</protein>
<dbReference type="InterPro" id="IPR003346">
    <property type="entry name" value="Transposase_20"/>
</dbReference>
<dbReference type="PANTHER" id="PTHR33055">
    <property type="entry name" value="TRANSPOSASE FOR INSERTION SEQUENCE ELEMENT IS1111A"/>
    <property type="match status" value="1"/>
</dbReference>
<organism evidence="2 3">
    <name type="scientific">Amycolatopsis mediterranei (strain U-32)</name>
    <dbReference type="NCBI Taxonomy" id="749927"/>
    <lineage>
        <taxon>Bacteria</taxon>
        <taxon>Bacillati</taxon>
        <taxon>Actinomycetota</taxon>
        <taxon>Actinomycetes</taxon>
        <taxon>Pseudonocardiales</taxon>
        <taxon>Pseudonocardiaceae</taxon>
        <taxon>Amycolatopsis</taxon>
    </lineage>
</organism>
<sequence>MDRGTEAWLRSLTFDRVGVRLAFEEAFDAVLATRAQRARLDAAITELAAPPVFAPVMGRLACLHGVSTLTAFGLVTEIGDWRRFTGASIGAYVSLVPADSSSGEHRHQGAITKTGNSDGQRLLVEAA</sequence>
<dbReference type="Pfam" id="PF02371">
    <property type="entry name" value="Transposase_20"/>
    <property type="match status" value="1"/>
</dbReference>
<dbReference type="PATRIC" id="fig|749927.5.peg.6038"/>
<dbReference type="KEGG" id="amd:AMED_5804"/>
<evidence type="ECO:0000313" key="2">
    <source>
        <dbReference type="EMBL" id="ADJ47551.1"/>
    </source>
</evidence>
<reference evidence="2 3" key="1">
    <citation type="journal article" date="2010" name="Cell Res.">
        <title>Complete genome sequence of the rifamycin SV-producing Amycolatopsis mediterranei U32 revealed its genetic characteristics in phylogeny and metabolism.</title>
        <authorList>
            <person name="Zhao W."/>
            <person name="Zhong Y."/>
            <person name="Yuan H."/>
            <person name="Wang J."/>
            <person name="Zheng H."/>
            <person name="Wang Y."/>
            <person name="Cen X."/>
            <person name="Xu F."/>
            <person name="Bai J."/>
            <person name="Han X."/>
            <person name="Lu G."/>
            <person name="Zhu Y."/>
            <person name="Shao Z."/>
            <person name="Yan H."/>
            <person name="Li C."/>
            <person name="Peng N."/>
            <person name="Zhang Z."/>
            <person name="Zhang Y."/>
            <person name="Lin W."/>
            <person name="Fan Y."/>
            <person name="Qin Z."/>
            <person name="Hu Y."/>
            <person name="Zhu B."/>
            <person name="Wang S."/>
            <person name="Ding X."/>
            <person name="Zhao G.P."/>
        </authorList>
    </citation>
    <scope>NUCLEOTIDE SEQUENCE [LARGE SCALE GENOMIC DNA]</scope>
    <source>
        <strain evidence="3">U-32</strain>
    </source>
</reference>
<proteinExistence type="predicted"/>
<gene>
    <name evidence="2" type="ordered locus">AMED_5804</name>
</gene>
<dbReference type="GO" id="GO:0004803">
    <property type="term" value="F:transposase activity"/>
    <property type="evidence" value="ECO:0007669"/>
    <property type="project" value="InterPro"/>
</dbReference>
<evidence type="ECO:0000259" key="1">
    <source>
        <dbReference type="Pfam" id="PF02371"/>
    </source>
</evidence>
<dbReference type="InterPro" id="IPR047650">
    <property type="entry name" value="Transpos_IS110"/>
</dbReference>
<dbReference type="RefSeq" id="WP_013227607.1">
    <property type="nucleotide sequence ID" value="NC_014318.1"/>
</dbReference>
<feature type="domain" description="Transposase IS116/IS110/IS902 C-terminal" evidence="1">
    <location>
        <begin position="60"/>
        <end position="127"/>
    </location>
</feature>
<dbReference type="PANTHER" id="PTHR33055:SF13">
    <property type="entry name" value="TRANSPOSASE"/>
    <property type="match status" value="1"/>
</dbReference>
<dbReference type="HOGENOM" id="CLU_1965950_0_0_11"/>
<dbReference type="eggNOG" id="COG3547">
    <property type="taxonomic scope" value="Bacteria"/>
</dbReference>
<name>A0A0H3DA78_AMYMU</name>
<dbReference type="GeneID" id="92877231"/>